<reference evidence="2" key="1">
    <citation type="journal article" date="2015" name="ISME J.">
        <title>Aquifer environment selects for microbial species cohorts in sediment and groundwater.</title>
        <authorList>
            <person name="Hug L.A."/>
            <person name="Thomas B.C."/>
            <person name="Brown C.T."/>
            <person name="Frischkorn K.R."/>
            <person name="Williams K.H."/>
            <person name="Tringe S.G."/>
            <person name="Banfield J.F."/>
        </authorList>
    </citation>
    <scope>NUCLEOTIDE SEQUENCE</scope>
</reference>
<proteinExistence type="predicted"/>
<dbReference type="AlphaFoldDB" id="A0A0H4T6B6"/>
<dbReference type="PANTHER" id="PTHR11365:SF23">
    <property type="entry name" value="HYPOTHETICAL 5-OXOPROLINASE (EUROFUNG)-RELATED"/>
    <property type="match status" value="1"/>
</dbReference>
<dbReference type="GO" id="GO:0047423">
    <property type="term" value="F:N-methylhydantoinase (ATP-hydrolyzing) activity"/>
    <property type="evidence" value="ECO:0007669"/>
    <property type="project" value="UniProtKB-EC"/>
</dbReference>
<name>A0A0H4T6B6_9EURY</name>
<dbReference type="GO" id="GO:0005829">
    <property type="term" value="C:cytosol"/>
    <property type="evidence" value="ECO:0007669"/>
    <property type="project" value="TreeGrafter"/>
</dbReference>
<protein>
    <submittedName>
        <fullName evidence="2">5-oxoprolinase, N-methylhydantoinase B</fullName>
        <ecNumber evidence="2">3.5.2.14</ecNumber>
        <ecNumber evidence="2">3.5.2.9</ecNumber>
    </submittedName>
</protein>
<dbReference type="GO" id="GO:0006749">
    <property type="term" value="P:glutathione metabolic process"/>
    <property type="evidence" value="ECO:0007669"/>
    <property type="project" value="TreeGrafter"/>
</dbReference>
<dbReference type="InterPro" id="IPR045079">
    <property type="entry name" value="Oxoprolinase-like"/>
</dbReference>
<dbReference type="EC" id="3.5.2.14" evidence="2"/>
<keyword evidence="2" id="KW-0378">Hydrolase</keyword>
<evidence type="ECO:0000259" key="1">
    <source>
        <dbReference type="Pfam" id="PF02538"/>
    </source>
</evidence>
<dbReference type="EMBL" id="KT006986">
    <property type="protein sequence ID" value="AKQ01947.1"/>
    <property type="molecule type" value="Genomic_DNA"/>
</dbReference>
<dbReference type="EC" id="3.5.2.9" evidence="2"/>
<organism evidence="2">
    <name type="scientific">uncultured euryarchaeote Rifle_16ft_4_minimus_309</name>
    <dbReference type="NCBI Taxonomy" id="1665192"/>
    <lineage>
        <taxon>Archaea</taxon>
        <taxon>Methanobacteriati</taxon>
        <taxon>Methanobacteriota</taxon>
        <taxon>environmental samples</taxon>
    </lineage>
</organism>
<feature type="domain" description="Hydantoinase B/oxoprolinase" evidence="1">
    <location>
        <begin position="3"/>
        <end position="518"/>
    </location>
</feature>
<dbReference type="GO" id="GO:0017168">
    <property type="term" value="F:5-oxoprolinase (ATP-hydrolyzing) activity"/>
    <property type="evidence" value="ECO:0007669"/>
    <property type="project" value="UniProtKB-EC"/>
</dbReference>
<accession>A0A0H4T6B6</accession>
<evidence type="ECO:0000313" key="2">
    <source>
        <dbReference type="EMBL" id="AKQ01947.1"/>
    </source>
</evidence>
<dbReference type="Pfam" id="PF02538">
    <property type="entry name" value="Hydantoinase_B"/>
    <property type="match status" value="1"/>
</dbReference>
<dbReference type="InterPro" id="IPR003692">
    <property type="entry name" value="Hydantoinase_B"/>
</dbReference>
<sequence>MTPIDLEVFHSTVVFIPDEMGVALRRTAYSPNIKERMDASCALFDSDGRMIAQAEHIPVHLGAMPMAVEAVLQDFPGTLREGDQIILNDPYRGGTHLPDVTMIRPAFARGVILGYLVNRAHHADIGGRVPGSMPADATHLEDEGIVLEPQKFLREGREDARIVTRFRRETVNPTERLGDLRAQVSANELGARRLSELVAKQGVTRFHTAIGDLLDYGERRVRAAIRDLPRGTWSAEDVLEGATSRDPNLLRIRAEVTIGGSGITVDFEGTSRQVRGNVNAPLSVTTSAVYYVVRCLTDPDAPRNAGAYRPITVRAPEGSLVRARRPAAVAAGNVETSQRITDVLFLALADPLADRIPAQSQGTMNNLTIGGLDPAFSYYETIAGGEGALPYRDGMSGVHTHMTNTRNTPVEALELAYPLRVEAYRLLPGSGGAGRHRGGDGVRRAVRFLAERGVLSILSERRRVAPRGLQGGHDGLPGRNALIRSGRRYVLPSKVTREIRRDDVVVIETPGGGGWGPPPSGS</sequence>
<dbReference type="PANTHER" id="PTHR11365">
    <property type="entry name" value="5-OXOPROLINASE RELATED"/>
    <property type="match status" value="1"/>
</dbReference>